<dbReference type="EMBL" id="MFTJ01000053">
    <property type="protein sequence ID" value="OGI64386.1"/>
    <property type="molecule type" value="Genomic_DNA"/>
</dbReference>
<evidence type="ECO:0000313" key="1">
    <source>
        <dbReference type="EMBL" id="OGI64386.1"/>
    </source>
</evidence>
<evidence type="ECO:0000313" key="2">
    <source>
        <dbReference type="Proteomes" id="UP000178700"/>
    </source>
</evidence>
<proteinExistence type="predicted"/>
<accession>A0A1F6V4K1</accession>
<comment type="caution">
    <text evidence="1">The sequence shown here is derived from an EMBL/GenBank/DDBJ whole genome shotgun (WGS) entry which is preliminary data.</text>
</comment>
<dbReference type="Proteomes" id="UP000178700">
    <property type="component" value="Unassembled WGS sequence"/>
</dbReference>
<reference evidence="1 2" key="1">
    <citation type="journal article" date="2016" name="Nat. Commun.">
        <title>Thousands of microbial genomes shed light on interconnected biogeochemical processes in an aquifer system.</title>
        <authorList>
            <person name="Anantharaman K."/>
            <person name="Brown C.T."/>
            <person name="Hug L.A."/>
            <person name="Sharon I."/>
            <person name="Castelle C.J."/>
            <person name="Probst A.J."/>
            <person name="Thomas B.C."/>
            <person name="Singh A."/>
            <person name="Wilkins M.J."/>
            <person name="Karaoz U."/>
            <person name="Brodie E.L."/>
            <person name="Williams K.H."/>
            <person name="Hubbard S.S."/>
            <person name="Banfield J.F."/>
        </authorList>
    </citation>
    <scope>NUCLEOTIDE SEQUENCE [LARGE SCALE GENOMIC DNA]</scope>
</reference>
<protein>
    <submittedName>
        <fullName evidence="1">Uncharacterized protein</fullName>
    </submittedName>
</protein>
<organism evidence="1 2">
    <name type="scientific">Candidatus Nomurabacteria bacterium RIFCSPHIGHO2_01_FULL_39_10</name>
    <dbReference type="NCBI Taxonomy" id="1801733"/>
    <lineage>
        <taxon>Bacteria</taxon>
        <taxon>Candidatus Nomuraibacteriota</taxon>
    </lineage>
</organism>
<sequence>MAHITLSVPDEIYAEMKNHPEIKWSEVARQNIINKVLSLKKVMSSKELFSLLDEKTQRSLKNTSDDEWKEFSLKMEKKGWMRKKYLTQV</sequence>
<name>A0A1F6V4K1_9BACT</name>
<gene>
    <name evidence="1" type="ORF">A2642_03370</name>
</gene>
<dbReference type="AlphaFoldDB" id="A0A1F6V4K1"/>